<comment type="subcellular location">
    <subcellularLocation>
        <location evidence="1">Secreted</location>
    </subcellularLocation>
</comment>
<evidence type="ECO:0000256" key="1">
    <source>
        <dbReference type="ARBA" id="ARBA00004613"/>
    </source>
</evidence>
<dbReference type="Gene3D" id="2.60.120.830">
    <property type="match status" value="1"/>
</dbReference>
<evidence type="ECO:0000256" key="2">
    <source>
        <dbReference type="ARBA" id="ARBA00022525"/>
    </source>
</evidence>
<dbReference type="EMBL" id="CAJOBG010010675">
    <property type="protein sequence ID" value="CAF4280946.1"/>
    <property type="molecule type" value="Genomic_DNA"/>
</dbReference>
<sequence>DIPINTTRVSVTQISSGNDRYYLAVKHINGTYVLNGMHSLQLYNVKIRIGGATLFYTGS</sequence>
<evidence type="ECO:0000259" key="3">
    <source>
        <dbReference type="Pfam" id="PF05986"/>
    </source>
</evidence>
<dbReference type="InterPro" id="IPR010294">
    <property type="entry name" value="ADAMTS_spacer1"/>
</dbReference>
<gene>
    <name evidence="4" type="ORF">OVN521_LOCUS30574</name>
    <name evidence="5" type="ORF">OVN521_LOCUS51554</name>
</gene>
<accession>A0A820GQD9</accession>
<dbReference type="Pfam" id="PF05986">
    <property type="entry name" value="ADAMTS_spacer1"/>
    <property type="match status" value="1"/>
</dbReference>
<feature type="domain" description="ADAMTS/ADAMTS-like Spacer 1" evidence="3">
    <location>
        <begin position="2"/>
        <end position="58"/>
    </location>
</feature>
<evidence type="ECO:0000313" key="4">
    <source>
        <dbReference type="EMBL" id="CAF4280946.1"/>
    </source>
</evidence>
<evidence type="ECO:0000313" key="5">
    <source>
        <dbReference type="EMBL" id="CAF4793549.1"/>
    </source>
</evidence>
<dbReference type="AlphaFoldDB" id="A0A820GQD9"/>
<feature type="non-terminal residue" evidence="4">
    <location>
        <position position="1"/>
    </location>
</feature>
<keyword evidence="6" id="KW-1185">Reference proteome</keyword>
<protein>
    <recommendedName>
        <fullName evidence="3">ADAMTS/ADAMTS-like Spacer 1 domain-containing protein</fullName>
    </recommendedName>
</protein>
<reference evidence="4" key="1">
    <citation type="submission" date="2021-02" db="EMBL/GenBank/DDBJ databases">
        <authorList>
            <person name="Nowell W R."/>
        </authorList>
    </citation>
    <scope>NUCLEOTIDE SEQUENCE</scope>
</reference>
<dbReference type="Proteomes" id="UP000663866">
    <property type="component" value="Unassembled WGS sequence"/>
</dbReference>
<comment type="caution">
    <text evidence="4">The sequence shown here is derived from an EMBL/GenBank/DDBJ whole genome shotgun (WGS) entry which is preliminary data.</text>
</comment>
<name>A0A820GQD9_9BILA</name>
<dbReference type="EMBL" id="CAJOBG010125916">
    <property type="protein sequence ID" value="CAF4793549.1"/>
    <property type="molecule type" value="Genomic_DNA"/>
</dbReference>
<keyword evidence="2" id="KW-0964">Secreted</keyword>
<evidence type="ECO:0000313" key="6">
    <source>
        <dbReference type="Proteomes" id="UP000663866"/>
    </source>
</evidence>
<feature type="non-terminal residue" evidence="4">
    <location>
        <position position="59"/>
    </location>
</feature>
<organism evidence="4 6">
    <name type="scientific">Rotaria magnacalcarata</name>
    <dbReference type="NCBI Taxonomy" id="392030"/>
    <lineage>
        <taxon>Eukaryota</taxon>
        <taxon>Metazoa</taxon>
        <taxon>Spiralia</taxon>
        <taxon>Gnathifera</taxon>
        <taxon>Rotifera</taxon>
        <taxon>Eurotatoria</taxon>
        <taxon>Bdelloidea</taxon>
        <taxon>Philodinida</taxon>
        <taxon>Philodinidae</taxon>
        <taxon>Rotaria</taxon>
    </lineage>
</organism>
<proteinExistence type="predicted"/>
<dbReference type="GO" id="GO:0005576">
    <property type="term" value="C:extracellular region"/>
    <property type="evidence" value="ECO:0007669"/>
    <property type="project" value="UniProtKB-SubCell"/>
</dbReference>